<evidence type="ECO:0000313" key="2">
    <source>
        <dbReference type="Proteomes" id="UP000180253"/>
    </source>
</evidence>
<dbReference type="RefSeq" id="WP_070993834.1">
    <property type="nucleotide sequence ID" value="NZ_CBCSHD010000006.1"/>
</dbReference>
<dbReference type="EMBL" id="MNAN01000037">
    <property type="protein sequence ID" value="OHU93680.1"/>
    <property type="molecule type" value="Genomic_DNA"/>
</dbReference>
<reference evidence="1 2" key="1">
    <citation type="submission" date="2016-10" db="EMBL/GenBank/DDBJ databases">
        <title>Pseudoalteromonas amylolytica sp. nov., isolated from the surface seawater.</title>
        <authorList>
            <person name="Wu Y.-H."/>
            <person name="Cheng H."/>
            <person name="Jin X.-B."/>
            <person name="Wang C.-S."/>
            <person name="Xu X.-W."/>
        </authorList>
    </citation>
    <scope>NUCLEOTIDE SEQUENCE [LARGE SCALE GENOMIC DNA]</scope>
    <source>
        <strain evidence="1 2">JCM 12483</strain>
    </source>
</reference>
<dbReference type="OrthoDB" id="6312431at2"/>
<keyword evidence="2" id="KW-1185">Reference proteome</keyword>
<name>A0A1S1N2S0_9GAMM</name>
<dbReference type="AlphaFoldDB" id="A0A1S1N2S0"/>
<dbReference type="Proteomes" id="UP000180253">
    <property type="component" value="Unassembled WGS sequence"/>
</dbReference>
<protein>
    <submittedName>
        <fullName evidence="1">Uncharacterized protein</fullName>
    </submittedName>
</protein>
<sequence>MKIKVLIVVCLASMLTAGYLWLAETSEPVKRSTHVQNRSTESVKPIENQLSLMVQVDSSIAGANQVVLSHSKLSWHMQLQPQTDEHVWHGLLSNIQYIQDAKVVPLVEQLPFSVRRKNNRFVQLDLLGLPGEHTLQVVGQIFNLLSYDIDQPLTYSDALRQVQYSYQQAGSEITRSIVKESYLDTQHQPKAEQEDWRLLMGQQGRLEKLNYTNKRVWEQQQQHYVVEQTVLVSKVPAQKVTLLASNANANAHLQVEVITEADIQITNQATLVQALEKLKDSLSSELAKVVGAYLIGNYNAFEIQALLSAQPQFSSAIIYALQKLQTTEAEAMLVDLLQLEQTADLDKHKVAMALGRFGSSSELSLRALESIAQQSGHQVANTALLSIGTMAHFSPEQAHNVALYLERNLTAEQNLATTVLAIGNSKDKGLLAQLPALLHGHDDGAKLNSIKVLSKHVGYQEEVVSALLSAPHPKYVAAFARTIMESGQPLSAASLVKLKQLQHTTNNPVVKNKLAELLSAQPT</sequence>
<proteinExistence type="predicted"/>
<accession>A0A1S1N2S0</accession>
<gene>
    <name evidence="1" type="ORF">BIW53_20305</name>
</gene>
<comment type="caution">
    <text evidence="1">The sequence shown here is derived from an EMBL/GenBank/DDBJ whole genome shotgun (WGS) entry which is preliminary data.</text>
</comment>
<dbReference type="STRING" id="327939.BIW53_20305"/>
<organism evidence="1 2">
    <name type="scientific">Pseudoalteromonas byunsanensis</name>
    <dbReference type="NCBI Taxonomy" id="327939"/>
    <lineage>
        <taxon>Bacteria</taxon>
        <taxon>Pseudomonadati</taxon>
        <taxon>Pseudomonadota</taxon>
        <taxon>Gammaproteobacteria</taxon>
        <taxon>Alteromonadales</taxon>
        <taxon>Pseudoalteromonadaceae</taxon>
        <taxon>Pseudoalteromonas</taxon>
    </lineage>
</organism>
<evidence type="ECO:0000313" key="1">
    <source>
        <dbReference type="EMBL" id="OHU93680.1"/>
    </source>
</evidence>